<comment type="caution">
    <text evidence="7">The sequence shown here is derived from an EMBL/GenBank/DDBJ whole genome shotgun (WGS) entry which is preliminary data.</text>
</comment>
<keyword evidence="5 6" id="KW-0472">Membrane</keyword>
<dbReference type="InterPro" id="IPR012809">
    <property type="entry name" value="ECF_CbiQ"/>
</dbReference>
<evidence type="ECO:0000313" key="7">
    <source>
        <dbReference type="EMBL" id="MBT0663998.1"/>
    </source>
</evidence>
<evidence type="ECO:0000256" key="5">
    <source>
        <dbReference type="ARBA" id="ARBA00023136"/>
    </source>
</evidence>
<evidence type="ECO:0000256" key="2">
    <source>
        <dbReference type="ARBA" id="ARBA00022475"/>
    </source>
</evidence>
<keyword evidence="2" id="KW-1003">Cell membrane</keyword>
<feature type="transmembrane region" description="Helical" evidence="6">
    <location>
        <begin position="234"/>
        <end position="254"/>
    </location>
</feature>
<evidence type="ECO:0000256" key="1">
    <source>
        <dbReference type="ARBA" id="ARBA00004651"/>
    </source>
</evidence>
<accession>A0AAW4L4U3</accession>
<organism evidence="7 8">
    <name type="scientific">Geoanaerobacter pelophilus</name>
    <dbReference type="NCBI Taxonomy" id="60036"/>
    <lineage>
        <taxon>Bacteria</taxon>
        <taxon>Pseudomonadati</taxon>
        <taxon>Thermodesulfobacteriota</taxon>
        <taxon>Desulfuromonadia</taxon>
        <taxon>Geobacterales</taxon>
        <taxon>Geobacteraceae</taxon>
        <taxon>Geoanaerobacter</taxon>
    </lineage>
</organism>
<dbReference type="AlphaFoldDB" id="A0AAW4L4U3"/>
<keyword evidence="8" id="KW-1185">Reference proteome</keyword>
<evidence type="ECO:0000313" key="8">
    <source>
        <dbReference type="Proteomes" id="UP000811899"/>
    </source>
</evidence>
<dbReference type="NCBIfam" id="TIGR02454">
    <property type="entry name" value="ECF_T_CbiQ"/>
    <property type="match status" value="1"/>
</dbReference>
<dbReference type="CDD" id="cd16914">
    <property type="entry name" value="EcfT"/>
    <property type="match status" value="1"/>
</dbReference>
<gene>
    <name evidence="7" type="primary">cbiQ</name>
    <name evidence="7" type="ORF">KI809_06755</name>
</gene>
<dbReference type="GO" id="GO:0043190">
    <property type="term" value="C:ATP-binding cassette (ABC) transporter complex"/>
    <property type="evidence" value="ECO:0007669"/>
    <property type="project" value="InterPro"/>
</dbReference>
<reference evidence="7 8" key="1">
    <citation type="submission" date="2021-05" db="EMBL/GenBank/DDBJ databases">
        <title>The draft genome of Geobacter pelophilus DSM 12255.</title>
        <authorList>
            <person name="Xu Z."/>
            <person name="Masuda Y."/>
            <person name="Itoh H."/>
            <person name="Senoo K."/>
        </authorList>
    </citation>
    <scope>NUCLEOTIDE SEQUENCE [LARGE SCALE GENOMIC DNA]</scope>
    <source>
        <strain evidence="7 8">DSM 12255</strain>
    </source>
</reference>
<keyword evidence="4 6" id="KW-1133">Transmembrane helix</keyword>
<comment type="subcellular location">
    <subcellularLocation>
        <location evidence="1">Cell membrane</location>
        <topology evidence="1">Multi-pass membrane protein</topology>
    </subcellularLocation>
</comment>
<evidence type="ECO:0000256" key="3">
    <source>
        <dbReference type="ARBA" id="ARBA00022692"/>
    </source>
</evidence>
<dbReference type="EMBL" id="JAHCVJ010000002">
    <property type="protein sequence ID" value="MBT0663998.1"/>
    <property type="molecule type" value="Genomic_DNA"/>
</dbReference>
<name>A0AAW4L4U3_9BACT</name>
<evidence type="ECO:0000256" key="6">
    <source>
        <dbReference type="SAM" id="Phobius"/>
    </source>
</evidence>
<dbReference type="Pfam" id="PF02361">
    <property type="entry name" value="CbiQ"/>
    <property type="match status" value="1"/>
</dbReference>
<dbReference type="GO" id="GO:0006824">
    <property type="term" value="P:cobalt ion transport"/>
    <property type="evidence" value="ECO:0007669"/>
    <property type="project" value="InterPro"/>
</dbReference>
<feature type="transmembrane region" description="Helical" evidence="6">
    <location>
        <begin position="102"/>
        <end position="121"/>
    </location>
</feature>
<protein>
    <submittedName>
        <fullName evidence="7">Cobalt ECF transporter T component CbiQ</fullName>
    </submittedName>
</protein>
<dbReference type="PANTHER" id="PTHR34857">
    <property type="entry name" value="SLL0384 PROTEIN"/>
    <property type="match status" value="1"/>
</dbReference>
<proteinExistence type="predicted"/>
<feature type="transmembrane region" description="Helical" evidence="6">
    <location>
        <begin position="79"/>
        <end position="96"/>
    </location>
</feature>
<dbReference type="InterPro" id="IPR051611">
    <property type="entry name" value="ECF_transporter_component"/>
</dbReference>
<evidence type="ECO:0000256" key="4">
    <source>
        <dbReference type="ARBA" id="ARBA00022989"/>
    </source>
</evidence>
<keyword evidence="3 6" id="KW-0812">Transmembrane</keyword>
<dbReference type="RefSeq" id="WP_214170770.1">
    <property type="nucleotide sequence ID" value="NZ_JAHCVJ010000002.1"/>
</dbReference>
<dbReference type="PANTHER" id="PTHR34857:SF2">
    <property type="entry name" value="SLL0384 PROTEIN"/>
    <property type="match status" value="1"/>
</dbReference>
<feature type="transmembrane region" description="Helical" evidence="6">
    <location>
        <begin position="31"/>
        <end position="49"/>
    </location>
</feature>
<sequence>MLSIDGAILDFKQLDLLANGSSSLHRLDPRAKVIATLVFIIAVVSFGKYELSPLLPFFIYPAALIGTANLPAGFIIRKTVLVLPFAFVVGMFNPLLDRSPLLAVGSIVISGGVVSWIAIIVKAMLTVTAALTLVAVTGFPAICRALEQMGTPQAFTVQLMFLYRYIFVLTEEAGRASRARQLRACGKKGLGIASYGSLIGHLLLRTWQRAERIHMAMIARAFDGEFRTRQISRFGMAESVFLIGWVSLFVIFRLNNLPQLLGGLMTGILP</sequence>
<dbReference type="Proteomes" id="UP000811899">
    <property type="component" value="Unassembled WGS sequence"/>
</dbReference>
<dbReference type="InterPro" id="IPR003339">
    <property type="entry name" value="ABC/ECF_trnsptr_transmembrane"/>
</dbReference>